<dbReference type="InterPro" id="IPR011006">
    <property type="entry name" value="CheY-like_superfamily"/>
</dbReference>
<dbReference type="InterPro" id="IPR004358">
    <property type="entry name" value="Sig_transdc_His_kin-like_C"/>
</dbReference>
<feature type="domain" description="PAS" evidence="10">
    <location>
        <begin position="1"/>
        <end position="56"/>
    </location>
</feature>
<dbReference type="InterPro" id="IPR005467">
    <property type="entry name" value="His_kinase_dom"/>
</dbReference>
<dbReference type="FunFam" id="3.30.565.10:FF:000010">
    <property type="entry name" value="Sensor histidine kinase RcsC"/>
    <property type="match status" value="1"/>
</dbReference>
<dbReference type="EMBL" id="QFYS01000009">
    <property type="protein sequence ID" value="RAK63030.1"/>
    <property type="molecule type" value="Genomic_DNA"/>
</dbReference>
<dbReference type="Gene3D" id="1.10.287.130">
    <property type="match status" value="1"/>
</dbReference>
<dbReference type="InterPro" id="IPR003661">
    <property type="entry name" value="HisK_dim/P_dom"/>
</dbReference>
<dbReference type="Pfam" id="PF00072">
    <property type="entry name" value="Response_reg"/>
    <property type="match status" value="1"/>
</dbReference>
<comment type="catalytic activity">
    <reaction evidence="1">
        <text>ATP + protein L-histidine = ADP + protein N-phospho-L-histidine.</text>
        <dbReference type="EC" id="2.7.13.3"/>
    </reaction>
</comment>
<gene>
    <name evidence="12" type="ORF">DJ019_17305</name>
</gene>
<dbReference type="InterPro" id="IPR036890">
    <property type="entry name" value="HATPase_C_sf"/>
</dbReference>
<evidence type="ECO:0000259" key="10">
    <source>
        <dbReference type="PROSITE" id="PS50112"/>
    </source>
</evidence>
<keyword evidence="5" id="KW-0418">Kinase</keyword>
<keyword evidence="13" id="KW-1185">Reference proteome</keyword>
<feature type="domain" description="PAS" evidence="10">
    <location>
        <begin position="113"/>
        <end position="182"/>
    </location>
</feature>
<evidence type="ECO:0000259" key="8">
    <source>
        <dbReference type="PROSITE" id="PS50109"/>
    </source>
</evidence>
<evidence type="ECO:0000313" key="13">
    <source>
        <dbReference type="Proteomes" id="UP000249524"/>
    </source>
</evidence>
<dbReference type="PANTHER" id="PTHR43047:SF64">
    <property type="entry name" value="HISTIDINE KINASE CONTAINING CHEY-HOMOLOGOUS RECEIVER DOMAIN AND PAS DOMAIN-RELATED"/>
    <property type="match status" value="1"/>
</dbReference>
<feature type="domain" description="Histidine kinase" evidence="8">
    <location>
        <begin position="256"/>
        <end position="475"/>
    </location>
</feature>
<dbReference type="CDD" id="cd00082">
    <property type="entry name" value="HisKA"/>
    <property type="match status" value="1"/>
</dbReference>
<dbReference type="PROSITE" id="PS50109">
    <property type="entry name" value="HIS_KIN"/>
    <property type="match status" value="1"/>
</dbReference>
<dbReference type="InterPro" id="IPR036097">
    <property type="entry name" value="HisK_dim/P_sf"/>
</dbReference>
<evidence type="ECO:0000256" key="7">
    <source>
        <dbReference type="PROSITE-ProRule" id="PRU00169"/>
    </source>
</evidence>
<dbReference type="PRINTS" id="PR00344">
    <property type="entry name" value="BCTRLSENSOR"/>
</dbReference>
<dbReference type="InterPro" id="IPR000700">
    <property type="entry name" value="PAS-assoc_C"/>
</dbReference>
<name>A0A328B6L5_9CAUL</name>
<dbReference type="Gene3D" id="3.30.450.20">
    <property type="entry name" value="PAS domain"/>
    <property type="match status" value="2"/>
</dbReference>
<dbReference type="Pfam" id="PF00512">
    <property type="entry name" value="HisKA"/>
    <property type="match status" value="1"/>
</dbReference>
<dbReference type="CDD" id="cd16922">
    <property type="entry name" value="HATPase_EvgS-ArcB-TorS-like"/>
    <property type="match status" value="1"/>
</dbReference>
<dbReference type="PROSITE" id="PS50112">
    <property type="entry name" value="PAS"/>
    <property type="match status" value="2"/>
</dbReference>
<dbReference type="SMART" id="SM00091">
    <property type="entry name" value="PAS"/>
    <property type="match status" value="2"/>
</dbReference>
<dbReference type="PROSITE" id="PS50110">
    <property type="entry name" value="RESPONSE_REGULATORY"/>
    <property type="match status" value="1"/>
</dbReference>
<dbReference type="SMART" id="SM00388">
    <property type="entry name" value="HisKA"/>
    <property type="match status" value="1"/>
</dbReference>
<dbReference type="InterPro" id="IPR001610">
    <property type="entry name" value="PAC"/>
</dbReference>
<dbReference type="SMART" id="SM00448">
    <property type="entry name" value="REC"/>
    <property type="match status" value="1"/>
</dbReference>
<comment type="caution">
    <text evidence="12">The sequence shown here is derived from an EMBL/GenBank/DDBJ whole genome shotgun (WGS) entry which is preliminary data.</text>
</comment>
<dbReference type="InterPro" id="IPR035965">
    <property type="entry name" value="PAS-like_dom_sf"/>
</dbReference>
<evidence type="ECO:0000256" key="2">
    <source>
        <dbReference type="ARBA" id="ARBA00012438"/>
    </source>
</evidence>
<sequence length="615" mass="65490">MAVVALDGAFLRVNPAFCRITGYAEADLLARDAPGITHPDDRAESAALMGRLGSGQCESYEVEKRYLRLDGSVAWVHLSVSAIRNRDGSIRHFLGQAQDIGARRVAEAALRASEARYRTIAETTSDIIVLTNLRGEAEYVSPSVRLAGWRPEDLIGKRFVDRLHPDDIGVVKAGVGRLLKTGSVDRLRWRARHGVTGEWRWFESNASLIHDGDGEVTTILDVVRDVHTQVIAAAEIAAARAAAEQAAQAKAQFLANITHEIRTPLTAVLGFTDLLRRRTDLPADAADQIERIEWAGRGLLALVNDVLDFSKLEAGRFEIRPTPTELAVLAEEVAAIFEETARSKGLQLDLTLDPDLADAVSLDPDRVRQMLLNLVGNALKFTQEGRVGLAFRTDDLPDWIRVEVSDTGPGIPLEAQGELFQRFSQVDGTRARGYGGAGLGLAITRGIAEAMGGEVSVRSAPGEGATFTLRLPAPPAVVEAGRSAPEAPGIAGMRVLVVDDNAANRVLAAQLLDMLGVVVTTVDGGEAALQVMAAEPFDAVLMDLRMPGLDGVETLERLRAAEGPNRAVPVLAFTADPEAEVASCQGFFGVVGKPVDPAALALALAACGEGAASIG</sequence>
<proteinExistence type="predicted"/>
<organism evidence="12 13">
    <name type="scientific">Phenylobacterium kunshanense</name>
    <dbReference type="NCBI Taxonomy" id="1445034"/>
    <lineage>
        <taxon>Bacteria</taxon>
        <taxon>Pseudomonadati</taxon>
        <taxon>Pseudomonadota</taxon>
        <taxon>Alphaproteobacteria</taxon>
        <taxon>Caulobacterales</taxon>
        <taxon>Caulobacteraceae</taxon>
        <taxon>Phenylobacterium</taxon>
    </lineage>
</organism>
<dbReference type="SUPFAM" id="SSF55785">
    <property type="entry name" value="PYP-like sensor domain (PAS domain)"/>
    <property type="match status" value="2"/>
</dbReference>
<evidence type="ECO:0000256" key="1">
    <source>
        <dbReference type="ARBA" id="ARBA00000085"/>
    </source>
</evidence>
<feature type="modified residue" description="4-aspartylphosphate" evidence="7">
    <location>
        <position position="543"/>
    </location>
</feature>
<evidence type="ECO:0000256" key="3">
    <source>
        <dbReference type="ARBA" id="ARBA00022553"/>
    </source>
</evidence>
<dbReference type="SMART" id="SM00387">
    <property type="entry name" value="HATPase_c"/>
    <property type="match status" value="1"/>
</dbReference>
<dbReference type="Gene3D" id="3.30.565.10">
    <property type="entry name" value="Histidine kinase-like ATPase, C-terminal domain"/>
    <property type="match status" value="1"/>
</dbReference>
<evidence type="ECO:0000256" key="5">
    <source>
        <dbReference type="ARBA" id="ARBA00022777"/>
    </source>
</evidence>
<protein>
    <recommendedName>
        <fullName evidence="2">histidine kinase</fullName>
        <ecNumber evidence="2">2.7.13.3</ecNumber>
    </recommendedName>
</protein>
<evidence type="ECO:0000256" key="6">
    <source>
        <dbReference type="ARBA" id="ARBA00023012"/>
    </source>
</evidence>
<dbReference type="InterPro" id="IPR013655">
    <property type="entry name" value="PAS_fold_3"/>
</dbReference>
<dbReference type="Proteomes" id="UP000249524">
    <property type="component" value="Unassembled WGS sequence"/>
</dbReference>
<reference evidence="12 13" key="1">
    <citation type="submission" date="2018-05" db="EMBL/GenBank/DDBJ databases">
        <authorList>
            <person name="Lanie J.A."/>
            <person name="Ng W.-L."/>
            <person name="Kazmierczak K.M."/>
            <person name="Andrzejewski T.M."/>
            <person name="Davidsen T.M."/>
            <person name="Wayne K.J."/>
            <person name="Tettelin H."/>
            <person name="Glass J.I."/>
            <person name="Rusch D."/>
            <person name="Podicherti R."/>
            <person name="Tsui H.-C.T."/>
            <person name="Winkler M.E."/>
        </authorList>
    </citation>
    <scope>NUCLEOTIDE SEQUENCE [LARGE SCALE GENOMIC DNA]</scope>
    <source>
        <strain evidence="12 13">BUT-10</strain>
    </source>
</reference>
<evidence type="ECO:0000256" key="4">
    <source>
        <dbReference type="ARBA" id="ARBA00022679"/>
    </source>
</evidence>
<dbReference type="OrthoDB" id="9801651at2"/>
<keyword evidence="6" id="KW-0902">Two-component regulatory system</keyword>
<dbReference type="SUPFAM" id="SSF47384">
    <property type="entry name" value="Homodimeric domain of signal transducing histidine kinase"/>
    <property type="match status" value="1"/>
</dbReference>
<dbReference type="SUPFAM" id="SSF52172">
    <property type="entry name" value="CheY-like"/>
    <property type="match status" value="1"/>
</dbReference>
<dbReference type="CDD" id="cd17546">
    <property type="entry name" value="REC_hyHK_CKI1_RcsC-like"/>
    <property type="match status" value="1"/>
</dbReference>
<accession>A0A328B6L5</accession>
<feature type="domain" description="PAC" evidence="11">
    <location>
        <begin position="60"/>
        <end position="112"/>
    </location>
</feature>
<evidence type="ECO:0000313" key="12">
    <source>
        <dbReference type="EMBL" id="RAK63030.1"/>
    </source>
</evidence>
<dbReference type="GO" id="GO:0000155">
    <property type="term" value="F:phosphorelay sensor kinase activity"/>
    <property type="evidence" value="ECO:0007669"/>
    <property type="project" value="InterPro"/>
</dbReference>
<dbReference type="CDD" id="cd00130">
    <property type="entry name" value="PAS"/>
    <property type="match status" value="2"/>
</dbReference>
<dbReference type="InterPro" id="IPR001789">
    <property type="entry name" value="Sig_transdc_resp-reg_receiver"/>
</dbReference>
<keyword evidence="3 7" id="KW-0597">Phosphoprotein</keyword>
<dbReference type="AlphaFoldDB" id="A0A328B6L5"/>
<dbReference type="SMART" id="SM00086">
    <property type="entry name" value="PAC"/>
    <property type="match status" value="2"/>
</dbReference>
<evidence type="ECO:0000259" key="9">
    <source>
        <dbReference type="PROSITE" id="PS50110"/>
    </source>
</evidence>
<keyword evidence="4" id="KW-0808">Transferase</keyword>
<dbReference type="Gene3D" id="3.40.50.2300">
    <property type="match status" value="1"/>
</dbReference>
<dbReference type="SUPFAM" id="SSF55874">
    <property type="entry name" value="ATPase domain of HSP90 chaperone/DNA topoisomerase II/histidine kinase"/>
    <property type="match status" value="1"/>
</dbReference>
<dbReference type="EC" id="2.7.13.3" evidence="2"/>
<evidence type="ECO:0000259" key="11">
    <source>
        <dbReference type="PROSITE" id="PS50113"/>
    </source>
</evidence>
<dbReference type="InterPro" id="IPR003594">
    <property type="entry name" value="HATPase_dom"/>
</dbReference>
<feature type="domain" description="Response regulatory" evidence="9">
    <location>
        <begin position="494"/>
        <end position="608"/>
    </location>
</feature>
<dbReference type="PROSITE" id="PS50113">
    <property type="entry name" value="PAC"/>
    <property type="match status" value="1"/>
</dbReference>
<dbReference type="InterPro" id="IPR000014">
    <property type="entry name" value="PAS"/>
</dbReference>
<dbReference type="Pfam" id="PF02518">
    <property type="entry name" value="HATPase_c"/>
    <property type="match status" value="1"/>
</dbReference>
<dbReference type="PANTHER" id="PTHR43047">
    <property type="entry name" value="TWO-COMPONENT HISTIDINE PROTEIN KINASE"/>
    <property type="match status" value="1"/>
</dbReference>
<dbReference type="Pfam" id="PF08447">
    <property type="entry name" value="PAS_3"/>
    <property type="match status" value="2"/>
</dbReference>
<dbReference type="NCBIfam" id="TIGR00229">
    <property type="entry name" value="sensory_box"/>
    <property type="match status" value="2"/>
</dbReference>